<feature type="compositionally biased region" description="Low complexity" evidence="1">
    <location>
        <begin position="27"/>
        <end position="60"/>
    </location>
</feature>
<evidence type="ECO:0000313" key="4">
    <source>
        <dbReference type="Proteomes" id="UP000253817"/>
    </source>
</evidence>
<keyword evidence="2" id="KW-1133">Transmembrane helix</keyword>
<dbReference type="EMBL" id="PPTT01000004">
    <property type="protein sequence ID" value="RDB70766.1"/>
    <property type="molecule type" value="Genomic_DNA"/>
</dbReference>
<evidence type="ECO:0000256" key="2">
    <source>
        <dbReference type="SAM" id="Phobius"/>
    </source>
</evidence>
<organism evidence="3 4">
    <name type="scientific">Eggerthella sinensis</name>
    <dbReference type="NCBI Taxonomy" id="242230"/>
    <lineage>
        <taxon>Bacteria</taxon>
        <taxon>Bacillati</taxon>
        <taxon>Actinomycetota</taxon>
        <taxon>Coriobacteriia</taxon>
        <taxon>Eggerthellales</taxon>
        <taxon>Eggerthellaceae</taxon>
        <taxon>Eggerthella</taxon>
    </lineage>
</organism>
<feature type="compositionally biased region" description="Basic and acidic residues" evidence="1">
    <location>
        <begin position="61"/>
        <end position="77"/>
    </location>
</feature>
<evidence type="ECO:0000256" key="1">
    <source>
        <dbReference type="SAM" id="MobiDB-lite"/>
    </source>
</evidence>
<feature type="region of interest" description="Disordered" evidence="1">
    <location>
        <begin position="1"/>
        <end position="77"/>
    </location>
</feature>
<dbReference type="RefSeq" id="WP_114545317.1">
    <property type="nucleotide sequence ID" value="NZ_PPTT01000004.1"/>
</dbReference>
<dbReference type="Proteomes" id="UP000253817">
    <property type="component" value="Unassembled WGS sequence"/>
</dbReference>
<keyword evidence="2" id="KW-0472">Membrane</keyword>
<protein>
    <submittedName>
        <fullName evidence="3">SURF2 Surfeit locus protein 2</fullName>
    </submittedName>
</protein>
<comment type="caution">
    <text evidence="3">The sequence shown here is derived from an EMBL/GenBank/DDBJ whole genome shotgun (WGS) entry which is preliminary data.</text>
</comment>
<keyword evidence="4" id="KW-1185">Reference proteome</keyword>
<reference evidence="3 4" key="1">
    <citation type="journal article" date="2018" name="Elife">
        <title>Discovery and characterization of a prevalent human gut bacterial enzyme sufficient for the inactivation of a family of plant toxins.</title>
        <authorList>
            <person name="Koppel N."/>
            <person name="Bisanz J.E."/>
            <person name="Pandelia M.E."/>
            <person name="Turnbaugh P.J."/>
            <person name="Balskus E.P."/>
        </authorList>
    </citation>
    <scope>NUCLEOTIDE SEQUENCE [LARGE SCALE GENOMIC DNA]</scope>
    <source>
        <strain evidence="3 4">DSM 16107</strain>
    </source>
</reference>
<accession>A0ABX9HNC1</accession>
<sequence>MAAGEPKFSHITVTPDDEDDVVIEAGARPSRSAAPAAPSAEEPVAAPVEAPSAPAAPEAPARAEADDAPKKRAKDADYQETTIDDLKAAPMPLAQKIVLALAAVGVIAIAVYFFMR</sequence>
<gene>
    <name evidence="3" type="ORF">C1876_03390</name>
</gene>
<name>A0ABX9HNC1_9ACTN</name>
<feature type="transmembrane region" description="Helical" evidence="2">
    <location>
        <begin position="97"/>
        <end position="115"/>
    </location>
</feature>
<evidence type="ECO:0000313" key="3">
    <source>
        <dbReference type="EMBL" id="RDB70766.1"/>
    </source>
</evidence>
<keyword evidence="2" id="KW-0812">Transmembrane</keyword>
<proteinExistence type="predicted"/>